<reference evidence="14 15" key="1">
    <citation type="journal article" date="2020" name="ISME J.">
        <title>Comparative genomics reveals insights into cyanobacterial evolution and habitat adaptation.</title>
        <authorList>
            <person name="Chen M.Y."/>
            <person name="Teng W.K."/>
            <person name="Zhao L."/>
            <person name="Hu C.X."/>
            <person name="Zhou Y.K."/>
            <person name="Han B.P."/>
            <person name="Song L.R."/>
            <person name="Shu W.S."/>
        </authorList>
    </citation>
    <scope>NUCLEOTIDE SEQUENCE [LARGE SCALE GENOMIC DNA]</scope>
    <source>
        <strain evidence="14 15">FACHB-248</strain>
    </source>
</reference>
<keyword evidence="6 12" id="KW-0812">Transmembrane</keyword>
<evidence type="ECO:0000313" key="14">
    <source>
        <dbReference type="EMBL" id="MBD2605866.1"/>
    </source>
</evidence>
<gene>
    <name evidence="14" type="ORF">H6G81_15400</name>
</gene>
<keyword evidence="9" id="KW-0406">Ion transport</keyword>
<proteinExistence type="inferred from homology"/>
<keyword evidence="3" id="KW-0813">Transport</keyword>
<name>A0ABR8GRJ9_9CYAN</name>
<keyword evidence="4" id="KW-0050">Antiport</keyword>
<organism evidence="14 15">
    <name type="scientific">Scytonema hofmannii FACHB-248</name>
    <dbReference type="NCBI Taxonomy" id="1842502"/>
    <lineage>
        <taxon>Bacteria</taxon>
        <taxon>Bacillati</taxon>
        <taxon>Cyanobacteriota</taxon>
        <taxon>Cyanophyceae</taxon>
        <taxon>Nostocales</taxon>
        <taxon>Scytonemataceae</taxon>
        <taxon>Scytonema</taxon>
    </lineage>
</organism>
<keyword evidence="11" id="KW-0739">Sodium transport</keyword>
<evidence type="ECO:0000256" key="2">
    <source>
        <dbReference type="ARBA" id="ARBA00007367"/>
    </source>
</evidence>
<evidence type="ECO:0000313" key="15">
    <source>
        <dbReference type="Proteomes" id="UP000660380"/>
    </source>
</evidence>
<evidence type="ECO:0000256" key="3">
    <source>
        <dbReference type="ARBA" id="ARBA00022448"/>
    </source>
</evidence>
<protein>
    <submittedName>
        <fullName evidence="14">Cation:proton antiporter</fullName>
    </submittedName>
</protein>
<evidence type="ECO:0000256" key="1">
    <source>
        <dbReference type="ARBA" id="ARBA00004651"/>
    </source>
</evidence>
<dbReference type="InterPro" id="IPR038770">
    <property type="entry name" value="Na+/solute_symporter_sf"/>
</dbReference>
<evidence type="ECO:0000259" key="13">
    <source>
        <dbReference type="Pfam" id="PF00999"/>
    </source>
</evidence>
<dbReference type="Pfam" id="PF00999">
    <property type="entry name" value="Na_H_Exchanger"/>
    <property type="match status" value="1"/>
</dbReference>
<accession>A0ABR8GRJ9</accession>
<evidence type="ECO:0000256" key="10">
    <source>
        <dbReference type="ARBA" id="ARBA00023136"/>
    </source>
</evidence>
<keyword evidence="15" id="KW-1185">Reference proteome</keyword>
<feature type="transmembrane region" description="Helical" evidence="12">
    <location>
        <begin position="363"/>
        <end position="386"/>
    </location>
</feature>
<dbReference type="InterPro" id="IPR018422">
    <property type="entry name" value="Cation/H_exchanger_CPA1"/>
</dbReference>
<dbReference type="Gene3D" id="1.20.1530.20">
    <property type="match status" value="1"/>
</dbReference>
<evidence type="ECO:0000256" key="9">
    <source>
        <dbReference type="ARBA" id="ARBA00023065"/>
    </source>
</evidence>
<feature type="transmembrane region" description="Helical" evidence="12">
    <location>
        <begin position="226"/>
        <end position="250"/>
    </location>
</feature>
<feature type="transmembrane region" description="Helical" evidence="12">
    <location>
        <begin position="85"/>
        <end position="106"/>
    </location>
</feature>
<keyword evidence="8" id="KW-0915">Sodium</keyword>
<evidence type="ECO:0000256" key="4">
    <source>
        <dbReference type="ARBA" id="ARBA00022449"/>
    </source>
</evidence>
<evidence type="ECO:0000256" key="6">
    <source>
        <dbReference type="ARBA" id="ARBA00022692"/>
    </source>
</evidence>
<dbReference type="RefSeq" id="WP_029637210.1">
    <property type="nucleotide sequence ID" value="NZ_JACJTA010000030.1"/>
</dbReference>
<keyword evidence="10 12" id="KW-0472">Membrane</keyword>
<keyword evidence="7 12" id="KW-1133">Transmembrane helix</keyword>
<feature type="transmembrane region" description="Helical" evidence="12">
    <location>
        <begin position="112"/>
        <end position="134"/>
    </location>
</feature>
<feature type="transmembrane region" description="Helical" evidence="12">
    <location>
        <begin position="295"/>
        <end position="318"/>
    </location>
</feature>
<keyword evidence="5" id="KW-1003">Cell membrane</keyword>
<feature type="transmembrane region" description="Helical" evidence="12">
    <location>
        <begin position="6"/>
        <end position="24"/>
    </location>
</feature>
<evidence type="ECO:0000256" key="12">
    <source>
        <dbReference type="SAM" id="Phobius"/>
    </source>
</evidence>
<dbReference type="InterPro" id="IPR006153">
    <property type="entry name" value="Cation/H_exchanger_TM"/>
</dbReference>
<feature type="transmembrane region" description="Helical" evidence="12">
    <location>
        <begin position="262"/>
        <end position="283"/>
    </location>
</feature>
<evidence type="ECO:0000256" key="5">
    <source>
        <dbReference type="ARBA" id="ARBA00022475"/>
    </source>
</evidence>
<evidence type="ECO:0000256" key="8">
    <source>
        <dbReference type="ARBA" id="ARBA00023053"/>
    </source>
</evidence>
<dbReference type="PANTHER" id="PTHR10110">
    <property type="entry name" value="SODIUM/HYDROGEN EXCHANGER"/>
    <property type="match status" value="1"/>
</dbReference>
<comment type="subcellular location">
    <subcellularLocation>
        <location evidence="1">Cell membrane</location>
        <topology evidence="1">Multi-pass membrane protein</topology>
    </subcellularLocation>
</comment>
<sequence>MDVAELVQILIILLLVATGVALLSRRLRIPYVTGLVLAGLPITELLSRRIGLDPTLVLNLFLPILIFEAGINTDVSRLRSTFKPIALLAGPGAVLSSAIIAVLLKFGLGLTWIPALFVGVILANTDTVSMIAVFNEIPVPSRLSTIVEGETLFNDAAALVSFNLILQVYSTGSLTLLEGIQQLLFIALGGCVVGLVLGYLSIPVFARLDDPLSSLLLTVAVALGTFQVGQFIGVSGAVAVVVAGLIFGNFGISGNTSASSRITLLSFWEYASFTVNTFIFLLIGVEINLVTLWRALPAILLAVLAYQVGRVLTVYPLLAGIRWFDRPIPLRWQHLLFLGNIKGSLSMALALSLPTTLPGREVLIAIVFGCVLVSLVGQGLSLPWVVKRLKLTKFSEVQQQVEELQAQLMTGKAAQDELDSLLKSGVLPKAVYEEMRSAYQVRVAGAEKTLRELYNRRPDELEARSGNSSKLDAIRRRLLLAEKGALNEAMRKRILSEEIVRGRIQTLDEQLLRLEDD</sequence>
<comment type="caution">
    <text evidence="14">The sequence shown here is derived from an EMBL/GenBank/DDBJ whole genome shotgun (WGS) entry which is preliminary data.</text>
</comment>
<evidence type="ECO:0000256" key="7">
    <source>
        <dbReference type="ARBA" id="ARBA00022989"/>
    </source>
</evidence>
<dbReference type="EMBL" id="JACJTA010000030">
    <property type="protein sequence ID" value="MBD2605866.1"/>
    <property type="molecule type" value="Genomic_DNA"/>
</dbReference>
<feature type="transmembrane region" description="Helical" evidence="12">
    <location>
        <begin position="183"/>
        <end position="206"/>
    </location>
</feature>
<feature type="transmembrane region" description="Helical" evidence="12">
    <location>
        <begin position="330"/>
        <end position="351"/>
    </location>
</feature>
<dbReference type="PANTHER" id="PTHR10110:SF195">
    <property type="entry name" value="NA(+)_H(+) ANTIPORTER NHAS2"/>
    <property type="match status" value="1"/>
</dbReference>
<feature type="domain" description="Cation/H+ exchanger transmembrane" evidence="13">
    <location>
        <begin position="15"/>
        <end position="387"/>
    </location>
</feature>
<dbReference type="Proteomes" id="UP000660380">
    <property type="component" value="Unassembled WGS sequence"/>
</dbReference>
<comment type="similarity">
    <text evidence="2">Belongs to the monovalent cation:proton antiporter 1 (CPA1) transporter (TC 2.A.36) family.</text>
</comment>
<evidence type="ECO:0000256" key="11">
    <source>
        <dbReference type="ARBA" id="ARBA00023201"/>
    </source>
</evidence>